<accession>A0A9P4JKT6</accession>
<gene>
    <name evidence="1" type="ORF">GQ43DRAFT_474050</name>
</gene>
<protein>
    <submittedName>
        <fullName evidence="1">Uncharacterized protein</fullName>
    </submittedName>
</protein>
<evidence type="ECO:0000313" key="2">
    <source>
        <dbReference type="Proteomes" id="UP000799536"/>
    </source>
</evidence>
<proteinExistence type="predicted"/>
<organism evidence="1 2">
    <name type="scientific">Delitschia confertaspora ATCC 74209</name>
    <dbReference type="NCBI Taxonomy" id="1513339"/>
    <lineage>
        <taxon>Eukaryota</taxon>
        <taxon>Fungi</taxon>
        <taxon>Dikarya</taxon>
        <taxon>Ascomycota</taxon>
        <taxon>Pezizomycotina</taxon>
        <taxon>Dothideomycetes</taxon>
        <taxon>Pleosporomycetidae</taxon>
        <taxon>Pleosporales</taxon>
        <taxon>Delitschiaceae</taxon>
        <taxon>Delitschia</taxon>
    </lineage>
</organism>
<evidence type="ECO:0000313" key="1">
    <source>
        <dbReference type="EMBL" id="KAF2198979.1"/>
    </source>
</evidence>
<dbReference type="OrthoDB" id="415825at2759"/>
<sequence length="100" mass="10454">MADVLGMLGVVTLFQIKLITAAPYVDLTYILVQATAKARDTLGGPFGTKKSTLSKDTILSRCLRHKVSVLSVLLSLCSGASAAEPGSAILSACSEDRVVE</sequence>
<dbReference type="AlphaFoldDB" id="A0A9P4JKT6"/>
<comment type="caution">
    <text evidence="1">The sequence shown here is derived from an EMBL/GenBank/DDBJ whole genome shotgun (WGS) entry which is preliminary data.</text>
</comment>
<dbReference type="EMBL" id="ML994104">
    <property type="protein sequence ID" value="KAF2198979.1"/>
    <property type="molecule type" value="Genomic_DNA"/>
</dbReference>
<keyword evidence="2" id="KW-1185">Reference proteome</keyword>
<reference evidence="1" key="1">
    <citation type="journal article" date="2020" name="Stud. Mycol.">
        <title>101 Dothideomycetes genomes: a test case for predicting lifestyles and emergence of pathogens.</title>
        <authorList>
            <person name="Haridas S."/>
            <person name="Albert R."/>
            <person name="Binder M."/>
            <person name="Bloem J."/>
            <person name="Labutti K."/>
            <person name="Salamov A."/>
            <person name="Andreopoulos B."/>
            <person name="Baker S."/>
            <person name="Barry K."/>
            <person name="Bills G."/>
            <person name="Bluhm B."/>
            <person name="Cannon C."/>
            <person name="Castanera R."/>
            <person name="Culley D."/>
            <person name="Daum C."/>
            <person name="Ezra D."/>
            <person name="Gonzalez J."/>
            <person name="Henrissat B."/>
            <person name="Kuo A."/>
            <person name="Liang C."/>
            <person name="Lipzen A."/>
            <person name="Lutzoni F."/>
            <person name="Magnuson J."/>
            <person name="Mondo S."/>
            <person name="Nolan M."/>
            <person name="Ohm R."/>
            <person name="Pangilinan J."/>
            <person name="Park H.-J."/>
            <person name="Ramirez L."/>
            <person name="Alfaro M."/>
            <person name="Sun H."/>
            <person name="Tritt A."/>
            <person name="Yoshinaga Y."/>
            <person name="Zwiers L.-H."/>
            <person name="Turgeon B."/>
            <person name="Goodwin S."/>
            <person name="Spatafora J."/>
            <person name="Crous P."/>
            <person name="Grigoriev I."/>
        </authorList>
    </citation>
    <scope>NUCLEOTIDE SEQUENCE</scope>
    <source>
        <strain evidence="1">ATCC 74209</strain>
    </source>
</reference>
<dbReference type="Proteomes" id="UP000799536">
    <property type="component" value="Unassembled WGS sequence"/>
</dbReference>
<name>A0A9P4JKT6_9PLEO</name>